<dbReference type="Pfam" id="PF00616">
    <property type="entry name" value="RasGAP"/>
    <property type="match status" value="1"/>
</dbReference>
<keyword evidence="2" id="KW-0597">Phosphoprotein</keyword>
<name>A0A8S3GK34_9BILA</name>
<dbReference type="GO" id="GO:0005096">
    <property type="term" value="F:GTPase activator activity"/>
    <property type="evidence" value="ECO:0007669"/>
    <property type="project" value="UniProtKB-KW"/>
</dbReference>
<dbReference type="SUPFAM" id="SSF48350">
    <property type="entry name" value="GTPase activation domain, GAP"/>
    <property type="match status" value="1"/>
</dbReference>
<dbReference type="InterPro" id="IPR001936">
    <property type="entry name" value="RasGAP_dom"/>
</dbReference>
<dbReference type="EMBL" id="CAJOBJ010310531">
    <property type="protein sequence ID" value="CAF5166579.1"/>
    <property type="molecule type" value="Genomic_DNA"/>
</dbReference>
<feature type="non-terminal residue" evidence="4">
    <location>
        <position position="279"/>
    </location>
</feature>
<sequence>MADCYQTILRGNGLPTKIMSFCFKLYGSHYLYNLFAPILSKMIIADLRSYEVDPSRIEQHEQLDENRKNLRLLAHDVFQAIIDSSSQFPIQLRILCSCLYQVVQQRFPQHPLQAVSTVIFLRFLNPALVLPHEFGIVDAEPLPRIKRGLTLVSKILQNIANNLIFTKEFHMRCFNDYLRSTFDAATNFVLSISEPINLTSIIPSDEHQPIENNLLDSTAPSPTYPMSYISDANVLALHRLLWYHQEKIGDYLSSGRDHKAIGRRPFDKMATLLAYLGPP</sequence>
<evidence type="ECO:0000256" key="1">
    <source>
        <dbReference type="ARBA" id="ARBA00022468"/>
    </source>
</evidence>
<evidence type="ECO:0000313" key="4">
    <source>
        <dbReference type="EMBL" id="CAF5166579.1"/>
    </source>
</evidence>
<dbReference type="AlphaFoldDB" id="A0A8S3GK34"/>
<evidence type="ECO:0000256" key="2">
    <source>
        <dbReference type="ARBA" id="ARBA00022553"/>
    </source>
</evidence>
<keyword evidence="1" id="KW-0343">GTPase activation</keyword>
<dbReference type="SMART" id="SM00323">
    <property type="entry name" value="RasGAP"/>
    <property type="match status" value="1"/>
</dbReference>
<dbReference type="Gene3D" id="1.10.506.10">
    <property type="entry name" value="GTPase Activation - p120gap, domain 1"/>
    <property type="match status" value="2"/>
</dbReference>
<dbReference type="InterPro" id="IPR039360">
    <property type="entry name" value="Ras_GTPase"/>
</dbReference>
<feature type="domain" description="Ras-GAP" evidence="3">
    <location>
        <begin position="1"/>
        <end position="161"/>
    </location>
</feature>
<proteinExistence type="predicted"/>
<dbReference type="PROSITE" id="PS50018">
    <property type="entry name" value="RAS_GTPASE_ACTIV_2"/>
    <property type="match status" value="1"/>
</dbReference>
<dbReference type="PANTHER" id="PTHR10194">
    <property type="entry name" value="RAS GTPASE-ACTIVATING PROTEINS"/>
    <property type="match status" value="1"/>
</dbReference>
<dbReference type="InterPro" id="IPR008936">
    <property type="entry name" value="Rho_GTPase_activation_prot"/>
</dbReference>
<reference evidence="4" key="1">
    <citation type="submission" date="2021-02" db="EMBL/GenBank/DDBJ databases">
        <authorList>
            <person name="Nowell W R."/>
        </authorList>
    </citation>
    <scope>NUCLEOTIDE SEQUENCE</scope>
</reference>
<protein>
    <recommendedName>
        <fullName evidence="3">Ras-GAP domain-containing protein</fullName>
    </recommendedName>
</protein>
<dbReference type="Proteomes" id="UP000681720">
    <property type="component" value="Unassembled WGS sequence"/>
</dbReference>
<organism evidence="4 5">
    <name type="scientific">Rotaria magnacalcarata</name>
    <dbReference type="NCBI Taxonomy" id="392030"/>
    <lineage>
        <taxon>Eukaryota</taxon>
        <taxon>Metazoa</taxon>
        <taxon>Spiralia</taxon>
        <taxon>Gnathifera</taxon>
        <taxon>Rotifera</taxon>
        <taxon>Eurotatoria</taxon>
        <taxon>Bdelloidea</taxon>
        <taxon>Philodinida</taxon>
        <taxon>Philodinidae</taxon>
        <taxon>Rotaria</taxon>
    </lineage>
</organism>
<gene>
    <name evidence="4" type="ORF">GIL414_LOCUS66335</name>
</gene>
<comment type="caution">
    <text evidence="4">The sequence shown here is derived from an EMBL/GenBank/DDBJ whole genome shotgun (WGS) entry which is preliminary data.</text>
</comment>
<evidence type="ECO:0000313" key="5">
    <source>
        <dbReference type="Proteomes" id="UP000681720"/>
    </source>
</evidence>
<evidence type="ECO:0000259" key="3">
    <source>
        <dbReference type="PROSITE" id="PS50018"/>
    </source>
</evidence>
<dbReference type="PANTHER" id="PTHR10194:SF142">
    <property type="entry name" value="NEUROFIBROMIN"/>
    <property type="match status" value="1"/>
</dbReference>
<accession>A0A8S3GK34</accession>